<sequence length="554" mass="56048">MGQTGYPQPYGQTYPQAQPYGGPPGYGYGAPGQDEPTQTQPAVTGPPPGARPSAPVRPPARPEGSASGKPRKRKRRGLLVTVLTLVVTLGVGLVGVAVLKPGLLSDLLASPGWQSPSAAPPAEPVAAPVLAKLADAPLPDAQQLKALLDPLVTGTELGDQVSVSVVDAGTGQVLYERAPTEMLTPASNTKLVTAAAVLSTRGPDYRITTRVVAGANPGEVVLIGAGDATLGVTKEKYYAGAPQLDDLAAQVKKAMGDTPITKVILDGSLFPGPVTAPTWSPNAAKEGNVSKIPALMINGARTGLKDRKTPFERYNDPERAAGDAFAKLLGVPASAVAKGKAPAGTGGGQVAASASAAPSAAAGPPAPGTELGAVRSAPLLRQVEQMLIESDNTLAETLARQVALAKGKPASFAGAAEALEEVVAELGLDPAQSTLHDGSGMSAGNKLTPRILTSLLVKAYGGGTVLGDFFNGLPVGGWSGTMTERFGKSTTGFGVVRAKSGTLNGVNSLSGVVETADGRLLAFAVLADKVPIGMYPAQELLDKIPAAMATCGCH</sequence>
<dbReference type="PANTHER" id="PTHR30023:SF0">
    <property type="entry name" value="PENICILLIN-SENSITIVE CARBOXYPEPTIDASE A"/>
    <property type="match status" value="1"/>
</dbReference>
<feature type="compositionally biased region" description="Pro residues" evidence="3">
    <location>
        <begin position="44"/>
        <end position="61"/>
    </location>
</feature>
<dbReference type="EMBL" id="BONF01000012">
    <property type="protein sequence ID" value="GIF81358.1"/>
    <property type="molecule type" value="Genomic_DNA"/>
</dbReference>
<dbReference type="InterPro" id="IPR012338">
    <property type="entry name" value="Beta-lactam/transpept-like"/>
</dbReference>
<feature type="transmembrane region" description="Helical" evidence="4">
    <location>
        <begin position="78"/>
        <end position="99"/>
    </location>
</feature>
<comment type="similarity">
    <text evidence="1">Belongs to the peptidase S13 family.</text>
</comment>
<evidence type="ECO:0008006" key="7">
    <source>
        <dbReference type="Google" id="ProtNLM"/>
    </source>
</evidence>
<feature type="region of interest" description="Disordered" evidence="3">
    <location>
        <begin position="1"/>
        <end position="73"/>
    </location>
</feature>
<protein>
    <recommendedName>
        <fullName evidence="7">D-alanyl-D-alanine carboxypeptidase/D-alanyl-D-alanine-endopeptidase</fullName>
    </recommendedName>
</protein>
<evidence type="ECO:0000313" key="5">
    <source>
        <dbReference type="EMBL" id="GIF81358.1"/>
    </source>
</evidence>
<evidence type="ECO:0000256" key="3">
    <source>
        <dbReference type="SAM" id="MobiDB-lite"/>
    </source>
</evidence>
<organism evidence="5 6">
    <name type="scientific">Catellatospora bangladeshensis</name>
    <dbReference type="NCBI Taxonomy" id="310355"/>
    <lineage>
        <taxon>Bacteria</taxon>
        <taxon>Bacillati</taxon>
        <taxon>Actinomycetota</taxon>
        <taxon>Actinomycetes</taxon>
        <taxon>Micromonosporales</taxon>
        <taxon>Micromonosporaceae</taxon>
        <taxon>Catellatospora</taxon>
    </lineage>
</organism>
<keyword evidence="4" id="KW-0472">Membrane</keyword>
<keyword evidence="6" id="KW-1185">Reference proteome</keyword>
<dbReference type="AlphaFoldDB" id="A0A8J3NIY2"/>
<keyword evidence="4" id="KW-0812">Transmembrane</keyword>
<gene>
    <name evidence="5" type="ORF">Cba03nite_27070</name>
</gene>
<evidence type="ECO:0000313" key="6">
    <source>
        <dbReference type="Proteomes" id="UP000601223"/>
    </source>
</evidence>
<dbReference type="GO" id="GO:0006508">
    <property type="term" value="P:proteolysis"/>
    <property type="evidence" value="ECO:0007669"/>
    <property type="project" value="InterPro"/>
</dbReference>
<name>A0A8J3NIY2_9ACTN</name>
<dbReference type="NCBIfam" id="TIGR00666">
    <property type="entry name" value="PBP4"/>
    <property type="match status" value="1"/>
</dbReference>
<dbReference type="Gene3D" id="3.40.710.10">
    <property type="entry name" value="DD-peptidase/beta-lactamase superfamily"/>
    <property type="match status" value="2"/>
</dbReference>
<dbReference type="GO" id="GO:0000270">
    <property type="term" value="P:peptidoglycan metabolic process"/>
    <property type="evidence" value="ECO:0007669"/>
    <property type="project" value="TreeGrafter"/>
</dbReference>
<reference evidence="5 6" key="1">
    <citation type="submission" date="2021-01" db="EMBL/GenBank/DDBJ databases">
        <title>Whole genome shotgun sequence of Catellatospora bangladeshensis NBRC 107357.</title>
        <authorList>
            <person name="Komaki H."/>
            <person name="Tamura T."/>
        </authorList>
    </citation>
    <scope>NUCLEOTIDE SEQUENCE [LARGE SCALE GENOMIC DNA]</scope>
    <source>
        <strain evidence="5 6">NBRC 107357</strain>
    </source>
</reference>
<dbReference type="PANTHER" id="PTHR30023">
    <property type="entry name" value="D-ALANYL-D-ALANINE CARBOXYPEPTIDASE"/>
    <property type="match status" value="1"/>
</dbReference>
<dbReference type="RefSeq" id="WP_203745684.1">
    <property type="nucleotide sequence ID" value="NZ_BONF01000012.1"/>
</dbReference>
<keyword evidence="4" id="KW-1133">Transmembrane helix</keyword>
<feature type="compositionally biased region" description="Low complexity" evidence="3">
    <location>
        <begin position="1"/>
        <end position="20"/>
    </location>
</feature>
<evidence type="ECO:0000256" key="4">
    <source>
        <dbReference type="SAM" id="Phobius"/>
    </source>
</evidence>
<evidence type="ECO:0000256" key="2">
    <source>
        <dbReference type="ARBA" id="ARBA00022801"/>
    </source>
</evidence>
<keyword evidence="2" id="KW-0378">Hydrolase</keyword>
<proteinExistence type="inferred from homology"/>
<comment type="caution">
    <text evidence="5">The sequence shown here is derived from an EMBL/GenBank/DDBJ whole genome shotgun (WGS) entry which is preliminary data.</text>
</comment>
<dbReference type="GO" id="GO:0004185">
    <property type="term" value="F:serine-type carboxypeptidase activity"/>
    <property type="evidence" value="ECO:0007669"/>
    <property type="project" value="InterPro"/>
</dbReference>
<dbReference type="Proteomes" id="UP000601223">
    <property type="component" value="Unassembled WGS sequence"/>
</dbReference>
<dbReference type="InterPro" id="IPR000667">
    <property type="entry name" value="Peptidase_S13"/>
</dbReference>
<dbReference type="Pfam" id="PF02113">
    <property type="entry name" value="Peptidase_S13"/>
    <property type="match status" value="2"/>
</dbReference>
<evidence type="ECO:0000256" key="1">
    <source>
        <dbReference type="ARBA" id="ARBA00006096"/>
    </source>
</evidence>
<dbReference type="SUPFAM" id="SSF56601">
    <property type="entry name" value="beta-lactamase/transpeptidase-like"/>
    <property type="match status" value="1"/>
</dbReference>
<dbReference type="PRINTS" id="PR00922">
    <property type="entry name" value="DADACBPTASE3"/>
</dbReference>
<accession>A0A8J3NIY2</accession>